<dbReference type="OrthoDB" id="3134569at2759"/>
<name>A0A9P6H8J2_9AGAM</name>
<reference evidence="1" key="2">
    <citation type="submission" date="2020-11" db="EMBL/GenBank/DDBJ databases">
        <authorList>
            <consortium name="DOE Joint Genome Institute"/>
            <person name="Kuo A."/>
            <person name="Miyauchi S."/>
            <person name="Kiss E."/>
            <person name="Drula E."/>
            <person name="Kohler A."/>
            <person name="Sanchez-Garcia M."/>
            <person name="Andreopoulos B."/>
            <person name="Barry K.W."/>
            <person name="Bonito G."/>
            <person name="Buee M."/>
            <person name="Carver A."/>
            <person name="Chen C."/>
            <person name="Cichocki N."/>
            <person name="Clum A."/>
            <person name="Culley D."/>
            <person name="Crous P.W."/>
            <person name="Fauchery L."/>
            <person name="Girlanda M."/>
            <person name="Hayes R."/>
            <person name="Keri Z."/>
            <person name="Labutti K."/>
            <person name="Lipzen A."/>
            <person name="Lombard V."/>
            <person name="Magnuson J."/>
            <person name="Maillard F."/>
            <person name="Morin E."/>
            <person name="Murat C."/>
            <person name="Nolan M."/>
            <person name="Ohm R."/>
            <person name="Pangilinan J."/>
            <person name="Pereira M."/>
            <person name="Perotto S."/>
            <person name="Peter M."/>
            <person name="Riley R."/>
            <person name="Sitrit Y."/>
            <person name="Stielow B."/>
            <person name="Szollosi G."/>
            <person name="Zifcakova L."/>
            <person name="Stursova M."/>
            <person name="Spatafora J.W."/>
            <person name="Tedersoo L."/>
            <person name="Vaario L.-M."/>
            <person name="Yamada A."/>
            <person name="Yan M."/>
            <person name="Wang P."/>
            <person name="Xu J."/>
            <person name="Bruns T."/>
            <person name="Baldrian P."/>
            <person name="Vilgalys R."/>
            <person name="Henrissat B."/>
            <person name="Grigoriev I.V."/>
            <person name="Hibbett D."/>
            <person name="Nagy L.G."/>
            <person name="Martin F.M."/>
        </authorList>
    </citation>
    <scope>NUCLEOTIDE SEQUENCE</scope>
    <source>
        <strain evidence="1">UH-Tt-Lm1</strain>
    </source>
</reference>
<dbReference type="AlphaFoldDB" id="A0A9P6H8J2"/>
<accession>A0A9P6H8J2</accession>
<dbReference type="EMBL" id="WIUZ02000013">
    <property type="protein sequence ID" value="KAF9781775.1"/>
    <property type="molecule type" value="Genomic_DNA"/>
</dbReference>
<comment type="caution">
    <text evidence="1">The sequence shown here is derived from an EMBL/GenBank/DDBJ whole genome shotgun (WGS) entry which is preliminary data.</text>
</comment>
<evidence type="ECO:0000313" key="1">
    <source>
        <dbReference type="EMBL" id="KAF9781775.1"/>
    </source>
</evidence>
<protein>
    <submittedName>
        <fullName evidence="1">Uncharacterized protein</fullName>
    </submittedName>
</protein>
<dbReference type="Proteomes" id="UP000736335">
    <property type="component" value="Unassembled WGS sequence"/>
</dbReference>
<keyword evidence="2" id="KW-1185">Reference proteome</keyword>
<organism evidence="1 2">
    <name type="scientific">Thelephora terrestris</name>
    <dbReference type="NCBI Taxonomy" id="56493"/>
    <lineage>
        <taxon>Eukaryota</taxon>
        <taxon>Fungi</taxon>
        <taxon>Dikarya</taxon>
        <taxon>Basidiomycota</taxon>
        <taxon>Agaricomycotina</taxon>
        <taxon>Agaricomycetes</taxon>
        <taxon>Thelephorales</taxon>
        <taxon>Thelephoraceae</taxon>
        <taxon>Thelephora</taxon>
    </lineage>
</organism>
<proteinExistence type="predicted"/>
<sequence length="158" mass="18173">MPEQFCTPWDRVTSGGTICVTAYPIVWRIEIVDDERHRAFEYVRFYWVTNDLVWDLAAEDRSKDGAPVQLWNGLPESFWQIWRLVPVTVEGAPMTPITLRPLPEAGMPGHLPSIEEEPDRPPVRAQNTVYECDELGTVVNEVTVVTTTTRRRYRVEAT</sequence>
<reference evidence="1" key="1">
    <citation type="journal article" date="2020" name="Nat. Commun.">
        <title>Large-scale genome sequencing of mycorrhizal fungi provides insights into the early evolution of symbiotic traits.</title>
        <authorList>
            <person name="Miyauchi S."/>
            <person name="Kiss E."/>
            <person name="Kuo A."/>
            <person name="Drula E."/>
            <person name="Kohler A."/>
            <person name="Sanchez-Garcia M."/>
            <person name="Morin E."/>
            <person name="Andreopoulos B."/>
            <person name="Barry K.W."/>
            <person name="Bonito G."/>
            <person name="Buee M."/>
            <person name="Carver A."/>
            <person name="Chen C."/>
            <person name="Cichocki N."/>
            <person name="Clum A."/>
            <person name="Culley D."/>
            <person name="Crous P.W."/>
            <person name="Fauchery L."/>
            <person name="Girlanda M."/>
            <person name="Hayes R.D."/>
            <person name="Keri Z."/>
            <person name="LaButti K."/>
            <person name="Lipzen A."/>
            <person name="Lombard V."/>
            <person name="Magnuson J."/>
            <person name="Maillard F."/>
            <person name="Murat C."/>
            <person name="Nolan M."/>
            <person name="Ohm R.A."/>
            <person name="Pangilinan J."/>
            <person name="Pereira M.F."/>
            <person name="Perotto S."/>
            <person name="Peter M."/>
            <person name="Pfister S."/>
            <person name="Riley R."/>
            <person name="Sitrit Y."/>
            <person name="Stielow J.B."/>
            <person name="Szollosi G."/>
            <person name="Zifcakova L."/>
            <person name="Stursova M."/>
            <person name="Spatafora J.W."/>
            <person name="Tedersoo L."/>
            <person name="Vaario L.M."/>
            <person name="Yamada A."/>
            <person name="Yan M."/>
            <person name="Wang P."/>
            <person name="Xu J."/>
            <person name="Bruns T."/>
            <person name="Baldrian P."/>
            <person name="Vilgalys R."/>
            <person name="Dunand C."/>
            <person name="Henrissat B."/>
            <person name="Grigoriev I.V."/>
            <person name="Hibbett D."/>
            <person name="Nagy L.G."/>
            <person name="Martin F.M."/>
        </authorList>
    </citation>
    <scope>NUCLEOTIDE SEQUENCE</scope>
    <source>
        <strain evidence="1">UH-Tt-Lm1</strain>
    </source>
</reference>
<gene>
    <name evidence="1" type="ORF">BJ322DRAFT_1078191</name>
</gene>
<evidence type="ECO:0000313" key="2">
    <source>
        <dbReference type="Proteomes" id="UP000736335"/>
    </source>
</evidence>
<dbReference type="Gene3D" id="2.80.10.50">
    <property type="match status" value="1"/>
</dbReference>